<evidence type="ECO:0000256" key="3">
    <source>
        <dbReference type="ARBA" id="ARBA00022664"/>
    </source>
</evidence>
<dbReference type="SUPFAM" id="SSF54928">
    <property type="entry name" value="RNA-binding domain, RBD"/>
    <property type="match status" value="1"/>
</dbReference>
<dbReference type="InterPro" id="IPR027157">
    <property type="entry name" value="NCBP2"/>
</dbReference>
<dbReference type="PROSITE" id="PS50102">
    <property type="entry name" value="RRM"/>
    <property type="match status" value="1"/>
</dbReference>
<comment type="caution">
    <text evidence="9">The sequence shown here is derived from an EMBL/GenBank/DDBJ whole genome shotgun (WGS) entry which is preliminary data.</text>
</comment>
<keyword evidence="4 7" id="KW-0694">RNA-binding</keyword>
<dbReference type="GO" id="GO:0045292">
    <property type="term" value="P:mRNA cis splicing, via spliceosome"/>
    <property type="evidence" value="ECO:0007669"/>
    <property type="project" value="InterPro"/>
</dbReference>
<dbReference type="PANTHER" id="PTHR18847:SF0">
    <property type="entry name" value="NUCLEAR CAP-BINDING PROTEIN SUBUNIT 2"/>
    <property type="match status" value="1"/>
</dbReference>
<evidence type="ECO:0000256" key="4">
    <source>
        <dbReference type="ARBA" id="ARBA00022884"/>
    </source>
</evidence>
<dbReference type="InterPro" id="IPR035979">
    <property type="entry name" value="RBD_domain_sf"/>
</dbReference>
<evidence type="ECO:0000256" key="2">
    <source>
        <dbReference type="ARBA" id="ARBA00010725"/>
    </source>
</evidence>
<dbReference type="SMART" id="SM00360">
    <property type="entry name" value="RRM"/>
    <property type="match status" value="1"/>
</dbReference>
<accession>A0A7J6PC96</accession>
<dbReference type="EMBL" id="JABANP010000040">
    <property type="protein sequence ID" value="KAF4693823.1"/>
    <property type="molecule type" value="Genomic_DNA"/>
</dbReference>
<dbReference type="PANTHER" id="PTHR18847">
    <property type="entry name" value="20 KD NUCLEAR CAP BINDING PROTEIN"/>
    <property type="match status" value="1"/>
</dbReference>
<dbReference type="InterPro" id="IPR012677">
    <property type="entry name" value="Nucleotide-bd_a/b_plait_sf"/>
</dbReference>
<evidence type="ECO:0000256" key="5">
    <source>
        <dbReference type="ARBA" id="ARBA00023187"/>
    </source>
</evidence>
<dbReference type="GO" id="GO:0005846">
    <property type="term" value="C:nuclear cap binding complex"/>
    <property type="evidence" value="ECO:0007669"/>
    <property type="project" value="InterPro"/>
</dbReference>
<dbReference type="InterPro" id="IPR000504">
    <property type="entry name" value="RRM_dom"/>
</dbReference>
<evidence type="ECO:0000256" key="1">
    <source>
        <dbReference type="ARBA" id="ARBA00004123"/>
    </source>
</evidence>
<comment type="subcellular location">
    <subcellularLocation>
        <location evidence="1">Nucleus</location>
    </subcellularLocation>
</comment>
<dbReference type="GO" id="GO:0000339">
    <property type="term" value="F:RNA cap binding"/>
    <property type="evidence" value="ECO:0007669"/>
    <property type="project" value="InterPro"/>
</dbReference>
<evidence type="ECO:0000256" key="6">
    <source>
        <dbReference type="ARBA" id="ARBA00023242"/>
    </source>
</evidence>
<dbReference type="Pfam" id="PF00076">
    <property type="entry name" value="RRM_1"/>
    <property type="match status" value="1"/>
</dbReference>
<dbReference type="CDD" id="cd12240">
    <property type="entry name" value="RRM_NCBP2"/>
    <property type="match status" value="1"/>
</dbReference>
<dbReference type="InterPro" id="IPR015797">
    <property type="entry name" value="NUDIX_hydrolase-like_dom_sf"/>
</dbReference>
<keyword evidence="3" id="KW-0507">mRNA processing</keyword>
<organism evidence="9 10">
    <name type="scientific">Perkinsus olseni</name>
    <name type="common">Perkinsus atlanticus</name>
    <dbReference type="NCBI Taxonomy" id="32597"/>
    <lineage>
        <taxon>Eukaryota</taxon>
        <taxon>Sar</taxon>
        <taxon>Alveolata</taxon>
        <taxon>Perkinsozoa</taxon>
        <taxon>Perkinsea</taxon>
        <taxon>Perkinsida</taxon>
        <taxon>Perkinsidae</taxon>
        <taxon>Perkinsus</taxon>
    </lineage>
</organism>
<dbReference type="Gene3D" id="3.90.79.10">
    <property type="entry name" value="Nucleoside Triphosphate Pyrophosphohydrolase"/>
    <property type="match status" value="1"/>
</dbReference>
<proteinExistence type="inferred from homology"/>
<dbReference type="AlphaFoldDB" id="A0A7J6PC96"/>
<evidence type="ECO:0000259" key="8">
    <source>
        <dbReference type="PROSITE" id="PS50102"/>
    </source>
</evidence>
<keyword evidence="5" id="KW-0508">mRNA splicing</keyword>
<protein>
    <submittedName>
        <fullName evidence="9">Nuclear cap binding complex subunit</fullName>
    </submittedName>
</protein>
<keyword evidence="6" id="KW-0539">Nucleus</keyword>
<dbReference type="Proteomes" id="UP000541610">
    <property type="component" value="Unassembled WGS sequence"/>
</dbReference>
<feature type="domain" description="RRM" evidence="8">
    <location>
        <begin position="329"/>
        <end position="407"/>
    </location>
</feature>
<gene>
    <name evidence="9" type="primary">CBC2</name>
    <name evidence="9" type="ORF">FOZ60_009961</name>
</gene>
<dbReference type="Gene3D" id="3.30.70.330">
    <property type="match status" value="1"/>
</dbReference>
<evidence type="ECO:0000313" key="10">
    <source>
        <dbReference type="Proteomes" id="UP000541610"/>
    </source>
</evidence>
<name>A0A7J6PC96_PEROL</name>
<dbReference type="InterPro" id="IPR034148">
    <property type="entry name" value="NCBP2_RRM"/>
</dbReference>
<reference evidence="9 10" key="1">
    <citation type="submission" date="2020-04" db="EMBL/GenBank/DDBJ databases">
        <title>Perkinsus olseni comparative genomics.</title>
        <authorList>
            <person name="Bogema D.R."/>
        </authorList>
    </citation>
    <scope>NUCLEOTIDE SEQUENCE [LARGE SCALE GENOMIC DNA]</scope>
    <source>
        <strain evidence="9">00978-12</strain>
    </source>
</reference>
<evidence type="ECO:0000313" key="9">
    <source>
        <dbReference type="EMBL" id="KAF4693823.1"/>
    </source>
</evidence>
<dbReference type="GO" id="GO:0005634">
    <property type="term" value="C:nucleus"/>
    <property type="evidence" value="ECO:0007669"/>
    <property type="project" value="UniProtKB-SubCell"/>
</dbReference>
<dbReference type="OrthoDB" id="201398at2759"/>
<dbReference type="SUPFAM" id="SSF55811">
    <property type="entry name" value="Nudix"/>
    <property type="match status" value="1"/>
</dbReference>
<sequence>MATTTSSPSSLSEGIYWLPDTPLPSASDAIEIRQAPGEVQFSEETVRGPSTVAFGECGNGAESGRTSCKLNCRDLGIGTSCKKGLRFCCLLLRYLHFSPRALEIKEKLNPFGCCAVTLVDGGTAIMAGRRSSQVACCPNMWHLTPAGTVDVDDPVAVIRKEMPEELGVPGDSLDVRLLGKLTGIKAALDEGPVDYYAVSTRSGLFDTGAEQAYKPELVFVIDLGSTKSSDILARTRTEAVDKTVHDTSVNCRACGTVTPHSNVSDRVPLARMDQALNGDEPWTYVSKLTFCRPLRMAHLYVDLTPSTKYYDKKSGLTRDEWFNSLQTSSTLYVGNLSFYTTEEQILELFSKCGKVKKVTMGLNRFKKSPCGFCFVEYECREDAAWAQNLLNTSSFDDRVIRVDWDSGVSAGRQFGRGQTGDQWRDDFRDDFDPSRGGQGRGLLKALESGDGNQLFVGKRDRETRSNDFYYGQRKGGGFRRASYGGAYYGNRSGGKVFVFHVFVAAMLSTVPNATNIDLNGSDVCSAMAVQSGPRCAGLSIGNGKGPLAAVGGLLQRSVLEEAGLDVESTLRSLATHLSSMLQLFDFNEVMSRRSSESFRRGRWAPGNEEIVGGVGFKRTSNSVSFDANLTITGLRIDGNGRLLVRAYSGKDILWSAGRLGGSVKDLMVDAASLASPLAGAADVHAVDKLEFFCGLHNLFIVLDPWNERSALWRGRLASTAPYVDYNTVLTEGLQWTTTERPQGPDVRTEPAVFCSRPPSSTGSWRVAAAQFLEGTPHWKAGGRGLVQWVGEVSMASWSRKYHKSFDAAVDAAVSSIQARALTLSSTSW</sequence>
<comment type="similarity">
    <text evidence="2">Belongs to the RRM NCBP2 family.</text>
</comment>
<evidence type="ECO:0000256" key="7">
    <source>
        <dbReference type="PROSITE-ProRule" id="PRU00176"/>
    </source>
</evidence>